<dbReference type="SUPFAM" id="SSF63829">
    <property type="entry name" value="Calcium-dependent phosphotriesterase"/>
    <property type="match status" value="1"/>
</dbReference>
<dbReference type="Pfam" id="PF25976">
    <property type="entry name" value="LpqB_N"/>
    <property type="match status" value="1"/>
</dbReference>
<proteinExistence type="predicted"/>
<feature type="signal peptide" evidence="1">
    <location>
        <begin position="1"/>
        <end position="22"/>
    </location>
</feature>
<keyword evidence="1" id="KW-0732">Signal</keyword>
<evidence type="ECO:0000259" key="2">
    <source>
        <dbReference type="SMART" id="SM00909"/>
    </source>
</evidence>
<protein>
    <submittedName>
        <fullName evidence="3">Lipoprotein LpqB</fullName>
    </submittedName>
</protein>
<dbReference type="RefSeq" id="WP_191278770.1">
    <property type="nucleotide sequence ID" value="NZ_BNAD01000003.1"/>
</dbReference>
<accession>A0ABQ3HL48</accession>
<dbReference type="PROSITE" id="PS51257">
    <property type="entry name" value="PROKAR_LIPOPROTEIN"/>
    <property type="match status" value="1"/>
</dbReference>
<dbReference type="SMART" id="SM00909">
    <property type="entry name" value="Germane"/>
    <property type="match status" value="1"/>
</dbReference>
<feature type="chain" id="PRO_5047166635" evidence="1">
    <location>
        <begin position="23"/>
        <end position="578"/>
    </location>
</feature>
<dbReference type="Pfam" id="PF10646">
    <property type="entry name" value="Germane"/>
    <property type="match status" value="1"/>
</dbReference>
<comment type="caution">
    <text evidence="3">The sequence shown here is derived from an EMBL/GenBank/DDBJ whole genome shotgun (WGS) entry which is preliminary data.</text>
</comment>
<organism evidence="3 4">
    <name type="scientific">Nocardioides flavus</name>
    <name type="common">ex Wang et al. 2016</name>
    <dbReference type="NCBI Taxonomy" id="2058780"/>
    <lineage>
        <taxon>Bacteria</taxon>
        <taxon>Bacillati</taxon>
        <taxon>Actinomycetota</taxon>
        <taxon>Actinomycetes</taxon>
        <taxon>Propionibacteriales</taxon>
        <taxon>Nocardioidaceae</taxon>
        <taxon>Nocardioides</taxon>
    </lineage>
</organism>
<evidence type="ECO:0000313" key="3">
    <source>
        <dbReference type="EMBL" id="GHE16879.1"/>
    </source>
</evidence>
<dbReference type="Proteomes" id="UP000597341">
    <property type="component" value="Unassembled WGS sequence"/>
</dbReference>
<keyword evidence="4" id="KW-1185">Reference proteome</keyword>
<reference evidence="4" key="1">
    <citation type="journal article" date="2019" name="Int. J. Syst. Evol. Microbiol.">
        <title>The Global Catalogue of Microorganisms (GCM) 10K type strain sequencing project: providing services to taxonomists for standard genome sequencing and annotation.</title>
        <authorList>
            <consortium name="The Broad Institute Genomics Platform"/>
            <consortium name="The Broad Institute Genome Sequencing Center for Infectious Disease"/>
            <person name="Wu L."/>
            <person name="Ma J."/>
        </authorList>
    </citation>
    <scope>NUCLEOTIDE SEQUENCE [LARGE SCALE GENOMIC DNA]</scope>
    <source>
        <strain evidence="4">CGMCC 1.12791</strain>
    </source>
</reference>
<keyword evidence="3" id="KW-0449">Lipoprotein</keyword>
<dbReference type="EMBL" id="BNAD01000003">
    <property type="protein sequence ID" value="GHE16879.1"/>
    <property type="molecule type" value="Genomic_DNA"/>
</dbReference>
<dbReference type="InterPro" id="IPR059026">
    <property type="entry name" value="LpqB_N"/>
</dbReference>
<evidence type="ECO:0000256" key="1">
    <source>
        <dbReference type="SAM" id="SignalP"/>
    </source>
</evidence>
<sequence length="578" mass="61768">MRSRVLRTARTAGALVAVALLAGCVRMPTSGPVVESEVTTGADDVPGISFDPRPPQDGDPAADIVAGFFEAMKATPVRMTVARQFLSREAAERWTPEQQILTYGELGVASVGTSVRVPLSEVNTYDARGAWQRTDAGARLSLRLVQEDGEWRIDDLPDALIVPDSWFDDWYERAALYYFDPTAEVLVPEPVFVPRGDQYASSLVRGLLTPRDEDSRDVTRSFFPPGTTPGLLPIESGIARVALSGDPDAVDEETAQRMLAQLVWTLGQEPRISAVELSIGERTFNGPGGLAPVNLGFGAAYDPNGDRASTDLFALDQDSVVAGRVDDLRPTAGPFGEPVYGLRSIGVNLPGTRVAAVSDAGSELLLAPTDATTGEVTTPVVGAVDLARPHWDHRDRVWVLDRGAGRARVVQVADGTAEERVVPGLTGRRLTELIVSRDGSRLVAVVRGRSADRVVSVRVRHDVAGAVLGFTRPRTLSLPAEGTARIRDVAWRSPTTVSVLSDINDEFSQVRTISVDGAPGGISTGGTTSLRGRVRTLVSTPADGEVYALAGREVTSLTRPERPVPDLPRGLTSLTYVG</sequence>
<dbReference type="Pfam" id="PF10647">
    <property type="entry name" value="Gmad1"/>
    <property type="match status" value="1"/>
</dbReference>
<gene>
    <name evidence="3" type="primary">lpqB</name>
    <name evidence="3" type="ORF">GCM10011376_14890</name>
</gene>
<evidence type="ECO:0000313" key="4">
    <source>
        <dbReference type="Proteomes" id="UP000597341"/>
    </source>
</evidence>
<feature type="domain" description="GerMN" evidence="2">
    <location>
        <begin position="200"/>
        <end position="288"/>
    </location>
</feature>
<name>A0ABQ3HL48_9ACTN</name>
<dbReference type="InterPro" id="IPR019606">
    <property type="entry name" value="GerMN"/>
</dbReference>
<dbReference type="InterPro" id="IPR018910">
    <property type="entry name" value="LpqB_C"/>
</dbReference>